<proteinExistence type="inferred from homology"/>
<evidence type="ECO:0000259" key="14">
    <source>
        <dbReference type="PROSITE" id="PS50109"/>
    </source>
</evidence>
<dbReference type="Pfam" id="PF08447">
    <property type="entry name" value="PAS_3"/>
    <property type="match status" value="1"/>
</dbReference>
<keyword evidence="6" id="KW-0547">Nucleotide-binding</keyword>
<evidence type="ECO:0000256" key="1">
    <source>
        <dbReference type="ARBA" id="ARBA00000085"/>
    </source>
</evidence>
<evidence type="ECO:0000256" key="3">
    <source>
        <dbReference type="ARBA" id="ARBA00012438"/>
    </source>
</evidence>
<comment type="caution">
    <text evidence="18">The sequence shown here is derived from an EMBL/GenBank/DDBJ whole genome shotgun (WGS) entry which is preliminary data.</text>
</comment>
<evidence type="ECO:0000256" key="2">
    <source>
        <dbReference type="ARBA" id="ARBA00006402"/>
    </source>
</evidence>
<dbReference type="SMART" id="SM00388">
    <property type="entry name" value="HisKA"/>
    <property type="match status" value="1"/>
</dbReference>
<dbReference type="FunFam" id="3.30.565.10:FF:000010">
    <property type="entry name" value="Sensor histidine kinase RcsC"/>
    <property type="match status" value="1"/>
</dbReference>
<dbReference type="CDD" id="cd00130">
    <property type="entry name" value="PAS"/>
    <property type="match status" value="2"/>
</dbReference>
<evidence type="ECO:0000256" key="6">
    <source>
        <dbReference type="ARBA" id="ARBA00022741"/>
    </source>
</evidence>
<dbReference type="Pfam" id="PF00072">
    <property type="entry name" value="Response_reg"/>
    <property type="match status" value="1"/>
</dbReference>
<dbReference type="GO" id="GO:0005524">
    <property type="term" value="F:ATP binding"/>
    <property type="evidence" value="ECO:0007669"/>
    <property type="project" value="UniProtKB-KW"/>
</dbReference>
<keyword evidence="4 13" id="KW-0597">Phosphoprotein</keyword>
<dbReference type="NCBIfam" id="TIGR00229">
    <property type="entry name" value="sensory_box"/>
    <property type="match status" value="2"/>
</dbReference>
<keyword evidence="19" id="KW-1185">Reference proteome</keyword>
<evidence type="ECO:0000313" key="18">
    <source>
        <dbReference type="EMBL" id="MZQ86325.1"/>
    </source>
</evidence>
<evidence type="ECO:0000256" key="10">
    <source>
        <dbReference type="ARBA" id="ARBA00064003"/>
    </source>
</evidence>
<dbReference type="SMART" id="SM00448">
    <property type="entry name" value="REC"/>
    <property type="match status" value="1"/>
</dbReference>
<accession>A0A6L8V7T7</accession>
<evidence type="ECO:0000256" key="9">
    <source>
        <dbReference type="ARBA" id="ARBA00023012"/>
    </source>
</evidence>
<evidence type="ECO:0000259" key="15">
    <source>
        <dbReference type="PROSITE" id="PS50110"/>
    </source>
</evidence>
<dbReference type="PANTHER" id="PTHR45339">
    <property type="entry name" value="HYBRID SIGNAL TRANSDUCTION HISTIDINE KINASE J"/>
    <property type="match status" value="1"/>
</dbReference>
<feature type="domain" description="Histidine kinase" evidence="14">
    <location>
        <begin position="275"/>
        <end position="497"/>
    </location>
</feature>
<dbReference type="InterPro" id="IPR001789">
    <property type="entry name" value="Sig_transdc_resp-reg_receiver"/>
</dbReference>
<sequence>MQDLAYFDPQALFGHIYTSAPIGIALISLDRKWMNVNPAVCRIFGYSEEEFKDFTLEDIRHPDDSSNTSRLVTELLHGVIPSFEIENRYFHKNGSMVWTFVHVSLVRDDHEGKPLYFIAQFIDVTKNKLAELKLQESIERYTSLKKYNHDAIISFGLNGIIINGNKMVQQMTGYRIEELIGSRMSTLIGEINSINLLLALHDYGDIEKVEKDITFIQHKDGHSVEVLVTLAPIIIHAQTKGFYIIAKDMTEQKKLIIEKEAAEKTNKAKSEFLAMMSHEIRTPMNGVIGMTDVLLETELDEEQIEYVQIIKKSGDTLLSIINDILDFSKIESGKTELMEEPLNIRIILSETLYMVMSKALEKNLEITTSVCPKVPNLVHGDITKLRQVLMNLLSNAIKFTPNGAISISVEMLSQERNTVRLQFAIKDTGIGIPKDQVGHLFEPFYQVDHFMTRKTEGTGLGLAICKKLVELMDGQIWHEASNDQTGSTFLFTASFRVPLEHSDSSQYDRWREHEDKVENSTEQSLKILIAEDNEVNQLVLKKMIEKLGYKATLVHNGKEAVDAVKRYPYDIIFMDIQMPWMDGLTATKLIHELLKGKNKPYIVAVTAHAIKGDSEKYLAEGMDAYISKPISINAIAEIIERFDKRKA</sequence>
<dbReference type="InterPro" id="IPR000700">
    <property type="entry name" value="PAS-assoc_C"/>
</dbReference>
<feature type="domain" description="Response regulatory" evidence="15">
    <location>
        <begin position="526"/>
        <end position="643"/>
    </location>
</feature>
<comment type="catalytic activity">
    <reaction evidence="1">
        <text>ATP + protein L-histidine = ADP + protein N-phospho-L-histidine.</text>
        <dbReference type="EC" id="2.7.13.3"/>
    </reaction>
</comment>
<feature type="modified residue" description="4-aspartylphosphate" evidence="13">
    <location>
        <position position="575"/>
    </location>
</feature>
<dbReference type="CDD" id="cd00082">
    <property type="entry name" value="HisKA"/>
    <property type="match status" value="1"/>
</dbReference>
<dbReference type="Pfam" id="PF13426">
    <property type="entry name" value="PAS_9"/>
    <property type="match status" value="1"/>
</dbReference>
<dbReference type="EC" id="2.7.13.3" evidence="3"/>
<dbReference type="Gene3D" id="3.40.50.2300">
    <property type="match status" value="1"/>
</dbReference>
<dbReference type="InterPro" id="IPR013655">
    <property type="entry name" value="PAS_fold_3"/>
</dbReference>
<dbReference type="InterPro" id="IPR003661">
    <property type="entry name" value="HisK_dim/P_dom"/>
</dbReference>
<organism evidence="18 19">
    <name type="scientific">Paenibacillus silvestris</name>
    <dbReference type="NCBI Taxonomy" id="2606219"/>
    <lineage>
        <taxon>Bacteria</taxon>
        <taxon>Bacillati</taxon>
        <taxon>Bacillota</taxon>
        <taxon>Bacilli</taxon>
        <taxon>Bacillales</taxon>
        <taxon>Paenibacillaceae</taxon>
        <taxon>Paenibacillus</taxon>
    </lineage>
</organism>
<dbReference type="Proteomes" id="UP000481087">
    <property type="component" value="Unassembled WGS sequence"/>
</dbReference>
<dbReference type="Pfam" id="PF00512">
    <property type="entry name" value="HisKA"/>
    <property type="match status" value="1"/>
</dbReference>
<evidence type="ECO:0000259" key="17">
    <source>
        <dbReference type="PROSITE" id="PS50113"/>
    </source>
</evidence>
<dbReference type="PROSITE" id="PS50109">
    <property type="entry name" value="HIS_KIN"/>
    <property type="match status" value="1"/>
</dbReference>
<dbReference type="AlphaFoldDB" id="A0A6L8V7T7"/>
<keyword evidence="8" id="KW-0067">ATP-binding</keyword>
<keyword evidence="9" id="KW-0902">Two-component regulatory system</keyword>
<evidence type="ECO:0000313" key="19">
    <source>
        <dbReference type="Proteomes" id="UP000481087"/>
    </source>
</evidence>
<dbReference type="CDD" id="cd17546">
    <property type="entry name" value="REC_hyHK_CKI1_RcsC-like"/>
    <property type="match status" value="1"/>
</dbReference>
<dbReference type="SUPFAM" id="SSF55785">
    <property type="entry name" value="PYP-like sensor domain (PAS domain)"/>
    <property type="match status" value="2"/>
</dbReference>
<dbReference type="InterPro" id="IPR003594">
    <property type="entry name" value="HATPase_dom"/>
</dbReference>
<comment type="similarity">
    <text evidence="2">In the N-terminal section; belongs to the phytochrome family.</text>
</comment>
<dbReference type="PRINTS" id="PR00344">
    <property type="entry name" value="BCTRLSENSOR"/>
</dbReference>
<dbReference type="PANTHER" id="PTHR45339:SF1">
    <property type="entry name" value="HYBRID SIGNAL TRANSDUCTION HISTIDINE KINASE J"/>
    <property type="match status" value="1"/>
</dbReference>
<dbReference type="PROSITE" id="PS50110">
    <property type="entry name" value="RESPONSE_REGULATORY"/>
    <property type="match status" value="1"/>
</dbReference>
<dbReference type="SMART" id="SM00091">
    <property type="entry name" value="PAS"/>
    <property type="match status" value="2"/>
</dbReference>
<dbReference type="InterPro" id="IPR005467">
    <property type="entry name" value="His_kinase_dom"/>
</dbReference>
<evidence type="ECO:0000256" key="12">
    <source>
        <dbReference type="ARBA" id="ARBA00074306"/>
    </source>
</evidence>
<evidence type="ECO:0000256" key="8">
    <source>
        <dbReference type="ARBA" id="ARBA00022840"/>
    </source>
</evidence>
<dbReference type="CDD" id="cd16922">
    <property type="entry name" value="HATPase_EvgS-ArcB-TorS-like"/>
    <property type="match status" value="1"/>
</dbReference>
<dbReference type="Pfam" id="PF02518">
    <property type="entry name" value="HATPase_c"/>
    <property type="match status" value="1"/>
</dbReference>
<evidence type="ECO:0000256" key="5">
    <source>
        <dbReference type="ARBA" id="ARBA00022679"/>
    </source>
</evidence>
<dbReference type="Gene3D" id="3.30.450.20">
    <property type="entry name" value="PAS domain"/>
    <property type="match status" value="2"/>
</dbReference>
<dbReference type="InterPro" id="IPR000014">
    <property type="entry name" value="PAS"/>
</dbReference>
<dbReference type="InterPro" id="IPR004358">
    <property type="entry name" value="Sig_transdc_His_kin-like_C"/>
</dbReference>
<dbReference type="SUPFAM" id="SSF55874">
    <property type="entry name" value="ATPase domain of HSP90 chaperone/DNA topoisomerase II/histidine kinase"/>
    <property type="match status" value="1"/>
</dbReference>
<dbReference type="SMART" id="SM00086">
    <property type="entry name" value="PAC"/>
    <property type="match status" value="2"/>
</dbReference>
<dbReference type="InterPro" id="IPR036890">
    <property type="entry name" value="HATPase_C_sf"/>
</dbReference>
<dbReference type="SMART" id="SM00387">
    <property type="entry name" value="HATPase_c"/>
    <property type="match status" value="1"/>
</dbReference>
<dbReference type="InterPro" id="IPR011006">
    <property type="entry name" value="CheY-like_superfamily"/>
</dbReference>
<evidence type="ECO:0000256" key="4">
    <source>
        <dbReference type="ARBA" id="ARBA00022553"/>
    </source>
</evidence>
<dbReference type="SUPFAM" id="SSF52172">
    <property type="entry name" value="CheY-like"/>
    <property type="match status" value="1"/>
</dbReference>
<feature type="domain" description="PAS" evidence="16">
    <location>
        <begin position="137"/>
        <end position="181"/>
    </location>
</feature>
<evidence type="ECO:0000256" key="7">
    <source>
        <dbReference type="ARBA" id="ARBA00022777"/>
    </source>
</evidence>
<dbReference type="Gene3D" id="3.30.565.10">
    <property type="entry name" value="Histidine kinase-like ATPase, C-terminal domain"/>
    <property type="match status" value="1"/>
</dbReference>
<evidence type="ECO:0000259" key="16">
    <source>
        <dbReference type="PROSITE" id="PS50112"/>
    </source>
</evidence>
<dbReference type="GO" id="GO:0000155">
    <property type="term" value="F:phosphorelay sensor kinase activity"/>
    <property type="evidence" value="ECO:0007669"/>
    <property type="project" value="InterPro"/>
</dbReference>
<feature type="domain" description="PAC" evidence="17">
    <location>
        <begin position="83"/>
        <end position="136"/>
    </location>
</feature>
<dbReference type="EMBL" id="WTUZ01000039">
    <property type="protein sequence ID" value="MZQ86325.1"/>
    <property type="molecule type" value="Genomic_DNA"/>
</dbReference>
<keyword evidence="7" id="KW-0418">Kinase</keyword>
<name>A0A6L8V7T7_9BACL</name>
<evidence type="ECO:0000256" key="13">
    <source>
        <dbReference type="PROSITE-ProRule" id="PRU00169"/>
    </source>
</evidence>
<evidence type="ECO:0000256" key="11">
    <source>
        <dbReference type="ARBA" id="ARBA00068150"/>
    </source>
</evidence>
<keyword evidence="5" id="KW-0808">Transferase</keyword>
<gene>
    <name evidence="18" type="ORF">GQF01_29905</name>
</gene>
<dbReference type="PROSITE" id="PS50113">
    <property type="entry name" value="PAC"/>
    <property type="match status" value="1"/>
</dbReference>
<comment type="subunit">
    <text evidence="10">At low DSF concentrations, interacts with RpfF.</text>
</comment>
<dbReference type="InterPro" id="IPR001610">
    <property type="entry name" value="PAC"/>
</dbReference>
<dbReference type="PROSITE" id="PS50112">
    <property type="entry name" value="PAS"/>
    <property type="match status" value="2"/>
</dbReference>
<reference evidence="18 19" key="1">
    <citation type="submission" date="2019-12" db="EMBL/GenBank/DDBJ databases">
        <title>Paenibacillus sp. nov. sp. isolated from soil.</title>
        <authorList>
            <person name="Kim J."/>
            <person name="Jeong S.E."/>
            <person name="Jung H.S."/>
            <person name="Jeon C.O."/>
        </authorList>
    </citation>
    <scope>NUCLEOTIDE SEQUENCE [LARGE SCALE GENOMIC DNA]</scope>
    <source>
        <strain evidence="18 19">5J-6</strain>
    </source>
</reference>
<dbReference type="FunFam" id="1.10.287.130:FF:000002">
    <property type="entry name" value="Two-component osmosensing histidine kinase"/>
    <property type="match status" value="1"/>
</dbReference>
<dbReference type="Gene3D" id="1.10.287.130">
    <property type="match status" value="1"/>
</dbReference>
<protein>
    <recommendedName>
        <fullName evidence="12">Circadian input-output histidine kinase CikA</fullName>
        <ecNumber evidence="3">2.7.13.3</ecNumber>
    </recommendedName>
    <alternativeName>
        <fullName evidence="11">Sensory/regulatory protein RpfC</fullName>
    </alternativeName>
</protein>
<dbReference type="SUPFAM" id="SSF47384">
    <property type="entry name" value="Homodimeric domain of signal transducing histidine kinase"/>
    <property type="match status" value="1"/>
</dbReference>
<dbReference type="InterPro" id="IPR036097">
    <property type="entry name" value="HisK_dim/P_sf"/>
</dbReference>
<feature type="domain" description="PAS" evidence="16">
    <location>
        <begin position="9"/>
        <end position="79"/>
    </location>
</feature>
<dbReference type="InterPro" id="IPR035965">
    <property type="entry name" value="PAS-like_dom_sf"/>
</dbReference>
<dbReference type="RefSeq" id="WP_161410752.1">
    <property type="nucleotide sequence ID" value="NZ_WTUZ01000039.1"/>
</dbReference>